<sequence>MLRITSAPRKDWTKLAESLGFRFHTIGGDAYWDESAYYQFTMKQIETDIEDPTAEIHQMCLHLVDRAVNSEQMMERLRIPEYFWDYVRESWLRQDAHLYGRMDFSYDGKSAAKFYEYNADTPTSLYESAFFQWLWLEQMIDEKKLPPDIDQFNIIQEMLIEALILLRKQKMGGELLYFSCSKDSEEDYGTVEYFRDCAVQAGLSTRFIHTEDIGVSSEGQFTDLDDMTIPGMFKLYPWEFMFEEAFGTYLPGSDTLFIEPPWKSILSNKGILPLLWQEFKGHPNLLPCYFEDDVPGEDLGNHYVKKPFFSREGANISVMEKGDRVLSVDGPYVDSGYILQKYSPLPEFAGNHTLVGSWVIADRPAGIGIREDNSVITKDSSRFVPHIIRG</sequence>
<dbReference type="Pfam" id="PF03738">
    <property type="entry name" value="GSP_synth"/>
    <property type="match status" value="1"/>
</dbReference>
<dbReference type="SUPFAM" id="SSF52440">
    <property type="entry name" value="PreATP-grasp domain"/>
    <property type="match status" value="1"/>
</dbReference>
<evidence type="ECO:0000259" key="6">
    <source>
        <dbReference type="Pfam" id="PF03738"/>
    </source>
</evidence>
<proteinExistence type="predicted"/>
<evidence type="ECO:0000256" key="5">
    <source>
        <dbReference type="ARBA" id="ARBA00022842"/>
    </source>
</evidence>
<keyword evidence="8" id="KW-1185">Reference proteome</keyword>
<dbReference type="SUPFAM" id="SSF56059">
    <property type="entry name" value="Glutathione synthetase ATP-binding domain-like"/>
    <property type="match status" value="1"/>
</dbReference>
<dbReference type="RefSeq" id="WP_020581944.1">
    <property type="nucleotide sequence ID" value="NZ_JOJP01000001.1"/>
</dbReference>
<feature type="domain" description="Glutathionylspermidine synthase pre-ATP-grasp-like" evidence="6">
    <location>
        <begin position="12"/>
        <end position="388"/>
    </location>
</feature>
<dbReference type="AlphaFoldDB" id="A0A081K642"/>
<keyword evidence="4" id="KW-0067">ATP-binding</keyword>
<reference evidence="7 8" key="1">
    <citation type="submission" date="2014-06" db="EMBL/GenBank/DDBJ databases">
        <title>Whole Genome Sequences of Three Symbiotic Endozoicomonas Bacteria.</title>
        <authorList>
            <person name="Neave M.J."/>
            <person name="Apprill A."/>
            <person name="Voolstra C.R."/>
        </authorList>
    </citation>
    <scope>NUCLEOTIDE SEQUENCE [LARGE SCALE GENOMIC DNA]</scope>
    <source>
        <strain evidence="7 8">DSM 22380</strain>
    </source>
</reference>
<comment type="caution">
    <text evidence="7">The sequence shown here is derived from an EMBL/GenBank/DDBJ whole genome shotgun (WGS) entry which is preliminary data.</text>
</comment>
<dbReference type="eggNOG" id="COG0754">
    <property type="taxonomic scope" value="Bacteria"/>
</dbReference>
<keyword evidence="2" id="KW-0479">Metal-binding</keyword>
<keyword evidence="5" id="KW-0460">Magnesium</keyword>
<dbReference type="EMBL" id="JOJP01000001">
    <property type="protein sequence ID" value="KEI69618.1"/>
    <property type="molecule type" value="Genomic_DNA"/>
</dbReference>
<evidence type="ECO:0000313" key="7">
    <source>
        <dbReference type="EMBL" id="KEI69618.1"/>
    </source>
</evidence>
<dbReference type="STRING" id="305900.GV64_01655"/>
<evidence type="ECO:0000256" key="4">
    <source>
        <dbReference type="ARBA" id="ARBA00022840"/>
    </source>
</evidence>
<dbReference type="InterPro" id="IPR005494">
    <property type="entry name" value="GSPS_pre-ATP-grasp-like_dom"/>
</dbReference>
<dbReference type="GO" id="GO:0046872">
    <property type="term" value="F:metal ion binding"/>
    <property type="evidence" value="ECO:0007669"/>
    <property type="project" value="UniProtKB-KW"/>
</dbReference>
<evidence type="ECO:0000256" key="3">
    <source>
        <dbReference type="ARBA" id="ARBA00022741"/>
    </source>
</evidence>
<protein>
    <recommendedName>
        <fullName evidence="6">Glutathionylspermidine synthase pre-ATP-grasp-like domain-containing protein</fullName>
    </recommendedName>
</protein>
<dbReference type="InterPro" id="IPR016185">
    <property type="entry name" value="PreATP-grasp_dom_sf"/>
</dbReference>
<dbReference type="Gene3D" id="3.30.1490.330">
    <property type="match status" value="1"/>
</dbReference>
<accession>A0A081K642</accession>
<dbReference type="GO" id="GO:0005524">
    <property type="term" value="F:ATP binding"/>
    <property type="evidence" value="ECO:0007669"/>
    <property type="project" value="UniProtKB-KW"/>
</dbReference>
<keyword evidence="1" id="KW-0436">Ligase</keyword>
<name>A0A081K642_9GAMM</name>
<dbReference type="Proteomes" id="UP000027997">
    <property type="component" value="Unassembled WGS sequence"/>
</dbReference>
<dbReference type="GO" id="GO:0016874">
    <property type="term" value="F:ligase activity"/>
    <property type="evidence" value="ECO:0007669"/>
    <property type="project" value="UniProtKB-KW"/>
</dbReference>
<gene>
    <name evidence="7" type="ORF">GV64_01655</name>
</gene>
<evidence type="ECO:0000256" key="1">
    <source>
        <dbReference type="ARBA" id="ARBA00022598"/>
    </source>
</evidence>
<evidence type="ECO:0000313" key="8">
    <source>
        <dbReference type="Proteomes" id="UP000027997"/>
    </source>
</evidence>
<organism evidence="7 8">
    <name type="scientific">Endozoicomonas elysicola</name>
    <dbReference type="NCBI Taxonomy" id="305900"/>
    <lineage>
        <taxon>Bacteria</taxon>
        <taxon>Pseudomonadati</taxon>
        <taxon>Pseudomonadota</taxon>
        <taxon>Gammaproteobacteria</taxon>
        <taxon>Oceanospirillales</taxon>
        <taxon>Endozoicomonadaceae</taxon>
        <taxon>Endozoicomonas</taxon>
    </lineage>
</organism>
<keyword evidence="3" id="KW-0547">Nucleotide-binding</keyword>
<evidence type="ECO:0000256" key="2">
    <source>
        <dbReference type="ARBA" id="ARBA00022723"/>
    </source>
</evidence>